<accession>A0ABV7FUF1</accession>
<dbReference type="InterPro" id="IPR055343">
    <property type="entry name" value="CREG_beta-barrel"/>
</dbReference>
<protein>
    <submittedName>
        <fullName evidence="4">HugZ family protein</fullName>
    </submittedName>
</protein>
<gene>
    <name evidence="4" type="ORF">ACFOHL_14310</name>
</gene>
<feature type="domain" description="DUF2470" evidence="2">
    <location>
        <begin position="182"/>
        <end position="268"/>
    </location>
</feature>
<dbReference type="Gene3D" id="3.20.180.10">
    <property type="entry name" value="PNP-oxidase-like"/>
    <property type="match status" value="1"/>
</dbReference>
<evidence type="ECO:0000313" key="5">
    <source>
        <dbReference type="Proteomes" id="UP001595478"/>
    </source>
</evidence>
<comment type="caution">
    <text evidence="4">The sequence shown here is derived from an EMBL/GenBank/DDBJ whole genome shotgun (WGS) entry which is preliminary data.</text>
</comment>
<dbReference type="Pfam" id="PF13883">
    <property type="entry name" value="CREG_beta-barrel"/>
    <property type="match status" value="1"/>
</dbReference>
<name>A0ABV7FUF1_9ALTE</name>
<dbReference type="SUPFAM" id="SSF50475">
    <property type="entry name" value="FMN-binding split barrel"/>
    <property type="match status" value="1"/>
</dbReference>
<dbReference type="PANTHER" id="PTHR13343">
    <property type="entry name" value="CREG1 PROTEIN"/>
    <property type="match status" value="1"/>
</dbReference>
<feature type="region of interest" description="Disordered" evidence="1">
    <location>
        <begin position="1"/>
        <end position="24"/>
    </location>
</feature>
<keyword evidence="5" id="KW-1185">Reference proteome</keyword>
<dbReference type="InterPro" id="IPR037119">
    <property type="entry name" value="Haem_oxidase_HugZ-like_sf"/>
</dbReference>
<dbReference type="PANTHER" id="PTHR13343:SF17">
    <property type="entry name" value="CELLULAR REPRESSOR OF E1A-STIMULATED GENES, ISOFORM A"/>
    <property type="match status" value="1"/>
</dbReference>
<evidence type="ECO:0000259" key="2">
    <source>
        <dbReference type="Pfam" id="PF10615"/>
    </source>
</evidence>
<reference evidence="5" key="1">
    <citation type="journal article" date="2019" name="Int. J. Syst. Evol. Microbiol.">
        <title>The Global Catalogue of Microorganisms (GCM) 10K type strain sequencing project: providing services to taxonomists for standard genome sequencing and annotation.</title>
        <authorList>
            <consortium name="The Broad Institute Genomics Platform"/>
            <consortium name="The Broad Institute Genome Sequencing Center for Infectious Disease"/>
            <person name="Wu L."/>
            <person name="Ma J."/>
        </authorList>
    </citation>
    <scope>NUCLEOTIDE SEQUENCE [LARGE SCALE GENOMIC DNA]</scope>
    <source>
        <strain evidence="5">KCTC 52473</strain>
    </source>
</reference>
<feature type="compositionally biased region" description="Polar residues" evidence="1">
    <location>
        <begin position="1"/>
        <end position="22"/>
    </location>
</feature>
<dbReference type="RefSeq" id="WP_376920915.1">
    <property type="nucleotide sequence ID" value="NZ_JBHRSW010000029.1"/>
</dbReference>
<dbReference type="InterPro" id="IPR019595">
    <property type="entry name" value="DUF2470"/>
</dbReference>
<feature type="domain" description="CREG-like beta-barrel" evidence="3">
    <location>
        <begin position="26"/>
        <end position="171"/>
    </location>
</feature>
<proteinExistence type="predicted"/>
<dbReference type="Proteomes" id="UP001595478">
    <property type="component" value="Unassembled WGS sequence"/>
</dbReference>
<dbReference type="Pfam" id="PF10615">
    <property type="entry name" value="DUF2470"/>
    <property type="match status" value="1"/>
</dbReference>
<dbReference type="EMBL" id="JBHRSW010000029">
    <property type="protein sequence ID" value="MFC3122795.1"/>
    <property type="molecule type" value="Genomic_DNA"/>
</dbReference>
<dbReference type="InterPro" id="IPR012349">
    <property type="entry name" value="Split_barrel_FMN-bd"/>
</dbReference>
<evidence type="ECO:0000313" key="4">
    <source>
        <dbReference type="EMBL" id="MFC3122795.1"/>
    </source>
</evidence>
<dbReference type="Gene3D" id="2.30.110.10">
    <property type="entry name" value="Electron Transport, Fmn-binding Protein, Chain A"/>
    <property type="match status" value="1"/>
</dbReference>
<organism evidence="4 5">
    <name type="scientific">Agaribacter flavus</name>
    <dbReference type="NCBI Taxonomy" id="1902781"/>
    <lineage>
        <taxon>Bacteria</taxon>
        <taxon>Pseudomonadati</taxon>
        <taxon>Pseudomonadota</taxon>
        <taxon>Gammaproteobacteria</taxon>
        <taxon>Alteromonadales</taxon>
        <taxon>Alteromonadaceae</taxon>
        <taxon>Agaribacter</taxon>
    </lineage>
</organism>
<evidence type="ECO:0000259" key="3">
    <source>
        <dbReference type="Pfam" id="PF13883"/>
    </source>
</evidence>
<sequence length="280" mass="31971">MTTTAIPQNASTSKEHSTQNNRALKRQHIHAARRLMREQHSGVLSTTSLSMKGFPFGSVIPFLMTESGDLVIYASDIAQHSRNMKAQEKVSVCVFDSKASDSQANARVTVMAYAQADGVSEELKQQYFNLFPQAKAYINAHDFRFYLLHLERVRYIGGFGDIFWFSQEEWSDCISLSRECAEVIAHMEQDHAHALIDIAKSYFVEKNQNMDANLHESCVKMLSCYAEGFHFMLARDDSQGLSEYKVYFVPFLQHITANYDLRMSMVDLTKSSRNINHLIK</sequence>
<evidence type="ECO:0000256" key="1">
    <source>
        <dbReference type="SAM" id="MobiDB-lite"/>
    </source>
</evidence>